<evidence type="ECO:0008006" key="5">
    <source>
        <dbReference type="Google" id="ProtNLM"/>
    </source>
</evidence>
<sequence>MARAMLPPRWVIHAAWRIHRGVYHLSGGRLGLSRPKPGGWGTLRLTTTGRRSGRERSVMVGYYEDGPNLVTMAMNGWGAAEPAWWLNLLADPQATAELNGEFRYVTARAAVGAERQRLWDRWRTIDANLDEYAARRPRQTAVVVLAPRS</sequence>
<proteinExistence type="inferred from homology"/>
<dbReference type="Gene3D" id="2.30.110.10">
    <property type="entry name" value="Electron Transport, Fmn-binding Protein, Chain A"/>
    <property type="match status" value="1"/>
</dbReference>
<comment type="caution">
    <text evidence="3">The sequence shown here is derived from an EMBL/GenBank/DDBJ whole genome shotgun (WGS) entry which is preliminary data.</text>
</comment>
<evidence type="ECO:0000313" key="3">
    <source>
        <dbReference type="EMBL" id="GIG08923.1"/>
    </source>
</evidence>
<dbReference type="InterPro" id="IPR004378">
    <property type="entry name" value="F420H2_quin_Rdtase"/>
</dbReference>
<comment type="similarity">
    <text evidence="1">Belongs to the F420H(2)-dependent quinone reductase family.</text>
</comment>
<organism evidence="3 4">
    <name type="scientific">Catellatospora coxensis</name>
    <dbReference type="NCBI Taxonomy" id="310354"/>
    <lineage>
        <taxon>Bacteria</taxon>
        <taxon>Bacillati</taxon>
        <taxon>Actinomycetota</taxon>
        <taxon>Actinomycetes</taxon>
        <taxon>Micromonosporales</taxon>
        <taxon>Micromonosporaceae</taxon>
        <taxon>Catellatospora</taxon>
    </lineage>
</organism>
<dbReference type="EMBL" id="BONI01000055">
    <property type="protein sequence ID" value="GIG08923.1"/>
    <property type="molecule type" value="Genomic_DNA"/>
</dbReference>
<dbReference type="RefSeq" id="WP_203695338.1">
    <property type="nucleotide sequence ID" value="NZ_BAAALC010000035.1"/>
</dbReference>
<comment type="catalytic activity">
    <reaction evidence="2">
        <text>oxidized coenzyme F420-(gamma-L-Glu)(n) + a quinol + H(+) = reduced coenzyme F420-(gamma-L-Glu)(n) + a quinone</text>
        <dbReference type="Rhea" id="RHEA:39663"/>
        <dbReference type="Rhea" id="RHEA-COMP:12939"/>
        <dbReference type="Rhea" id="RHEA-COMP:14378"/>
        <dbReference type="ChEBI" id="CHEBI:15378"/>
        <dbReference type="ChEBI" id="CHEBI:24646"/>
        <dbReference type="ChEBI" id="CHEBI:132124"/>
        <dbReference type="ChEBI" id="CHEBI:133980"/>
        <dbReference type="ChEBI" id="CHEBI:139511"/>
    </reaction>
</comment>
<name>A0A8J3KZ85_9ACTN</name>
<dbReference type="Proteomes" id="UP000630887">
    <property type="component" value="Unassembled WGS sequence"/>
</dbReference>
<accession>A0A8J3KZ85</accession>
<dbReference type="GO" id="GO:0070967">
    <property type="term" value="F:coenzyme F420 binding"/>
    <property type="evidence" value="ECO:0007669"/>
    <property type="project" value="TreeGrafter"/>
</dbReference>
<dbReference type="AlphaFoldDB" id="A0A8J3KZ85"/>
<keyword evidence="4" id="KW-1185">Reference proteome</keyword>
<evidence type="ECO:0000313" key="4">
    <source>
        <dbReference type="Proteomes" id="UP000630887"/>
    </source>
</evidence>
<reference evidence="3 4" key="1">
    <citation type="submission" date="2021-01" db="EMBL/GenBank/DDBJ databases">
        <title>Whole genome shotgun sequence of Catellatospora coxensis NBRC 107359.</title>
        <authorList>
            <person name="Komaki H."/>
            <person name="Tamura T."/>
        </authorList>
    </citation>
    <scope>NUCLEOTIDE SEQUENCE [LARGE SCALE GENOMIC DNA]</scope>
    <source>
        <strain evidence="3 4">NBRC 107359</strain>
    </source>
</reference>
<dbReference type="Pfam" id="PF04075">
    <property type="entry name" value="F420H2_quin_red"/>
    <property type="match status" value="1"/>
</dbReference>
<evidence type="ECO:0000256" key="1">
    <source>
        <dbReference type="ARBA" id="ARBA00008710"/>
    </source>
</evidence>
<dbReference type="PANTHER" id="PTHR39428">
    <property type="entry name" value="F420H(2)-DEPENDENT QUINONE REDUCTASE RV1261C"/>
    <property type="match status" value="1"/>
</dbReference>
<dbReference type="PANTHER" id="PTHR39428:SF1">
    <property type="entry name" value="F420H(2)-DEPENDENT QUINONE REDUCTASE RV1261C"/>
    <property type="match status" value="1"/>
</dbReference>
<dbReference type="NCBIfam" id="TIGR00026">
    <property type="entry name" value="hi_GC_TIGR00026"/>
    <property type="match status" value="1"/>
</dbReference>
<dbReference type="GO" id="GO:0016491">
    <property type="term" value="F:oxidoreductase activity"/>
    <property type="evidence" value="ECO:0007669"/>
    <property type="project" value="InterPro"/>
</dbReference>
<protein>
    <recommendedName>
        <fullName evidence="5">Deazaflavin-dependent oxidoreductase (Nitroreductase family)</fullName>
    </recommendedName>
</protein>
<gene>
    <name evidence="3" type="ORF">Cco03nite_56230</name>
</gene>
<evidence type="ECO:0000256" key="2">
    <source>
        <dbReference type="ARBA" id="ARBA00049106"/>
    </source>
</evidence>
<dbReference type="GO" id="GO:0005886">
    <property type="term" value="C:plasma membrane"/>
    <property type="evidence" value="ECO:0007669"/>
    <property type="project" value="TreeGrafter"/>
</dbReference>
<dbReference type="InterPro" id="IPR012349">
    <property type="entry name" value="Split_barrel_FMN-bd"/>
</dbReference>